<organism evidence="2 3">
    <name type="scientific">Glonium stellatum</name>
    <dbReference type="NCBI Taxonomy" id="574774"/>
    <lineage>
        <taxon>Eukaryota</taxon>
        <taxon>Fungi</taxon>
        <taxon>Dikarya</taxon>
        <taxon>Ascomycota</taxon>
        <taxon>Pezizomycotina</taxon>
        <taxon>Dothideomycetes</taxon>
        <taxon>Pleosporomycetidae</taxon>
        <taxon>Gloniales</taxon>
        <taxon>Gloniaceae</taxon>
        <taxon>Glonium</taxon>
    </lineage>
</organism>
<reference evidence="2 3" key="1">
    <citation type="journal article" date="2016" name="Nat. Commun.">
        <title>Ectomycorrhizal ecology is imprinted in the genome of the dominant symbiotic fungus Cenococcum geophilum.</title>
        <authorList>
            <consortium name="DOE Joint Genome Institute"/>
            <person name="Peter M."/>
            <person name="Kohler A."/>
            <person name="Ohm R.A."/>
            <person name="Kuo A."/>
            <person name="Krutzmann J."/>
            <person name="Morin E."/>
            <person name="Arend M."/>
            <person name="Barry K.W."/>
            <person name="Binder M."/>
            <person name="Choi C."/>
            <person name="Clum A."/>
            <person name="Copeland A."/>
            <person name="Grisel N."/>
            <person name="Haridas S."/>
            <person name="Kipfer T."/>
            <person name="LaButti K."/>
            <person name="Lindquist E."/>
            <person name="Lipzen A."/>
            <person name="Maire R."/>
            <person name="Meier B."/>
            <person name="Mihaltcheva S."/>
            <person name="Molinier V."/>
            <person name="Murat C."/>
            <person name="Poggeler S."/>
            <person name="Quandt C.A."/>
            <person name="Sperisen C."/>
            <person name="Tritt A."/>
            <person name="Tisserant E."/>
            <person name="Crous P.W."/>
            <person name="Henrissat B."/>
            <person name="Nehls U."/>
            <person name="Egli S."/>
            <person name="Spatafora J.W."/>
            <person name="Grigoriev I.V."/>
            <person name="Martin F.M."/>
        </authorList>
    </citation>
    <scope>NUCLEOTIDE SEQUENCE [LARGE SCALE GENOMIC DNA]</scope>
    <source>
        <strain evidence="2 3">CBS 207.34</strain>
    </source>
</reference>
<feature type="region of interest" description="Disordered" evidence="1">
    <location>
        <begin position="730"/>
        <end position="772"/>
    </location>
</feature>
<feature type="region of interest" description="Disordered" evidence="1">
    <location>
        <begin position="1"/>
        <end position="20"/>
    </location>
</feature>
<dbReference type="AlphaFoldDB" id="A0A8E2JT69"/>
<feature type="compositionally biased region" description="Basic residues" evidence="1">
    <location>
        <begin position="930"/>
        <end position="940"/>
    </location>
</feature>
<gene>
    <name evidence="2" type="ORF">AOQ84DRAFT_388718</name>
</gene>
<feature type="compositionally biased region" description="Polar residues" evidence="1">
    <location>
        <begin position="1"/>
        <end position="14"/>
    </location>
</feature>
<evidence type="ECO:0000313" key="3">
    <source>
        <dbReference type="Proteomes" id="UP000250140"/>
    </source>
</evidence>
<feature type="compositionally biased region" description="Acidic residues" evidence="1">
    <location>
        <begin position="878"/>
        <end position="888"/>
    </location>
</feature>
<sequence>MSSSEYSTDDTGYQDSGREDLDAKDDDLVYVKAGHLTTEKLNIRTAYQSSWTGLEAFREFYQNWRDGIMRSFSIPKRDFNTIYKENKSEITIRATRSAEQISNSEETFGFIRFKWDSNELGILELVNFQSSLQIRDLGMGGTTKTNDPTQAGQHGEGLKLAALVMLRYPQNHSVSIVSSRCQWNFKLDTKKMLVCKVKGIESKKINAQRSNLRDLIAPGRPREMEGRAWEDVSVKIGIKCNHRTSRNDRASSSKIALEDFRKWLSTTIDINTPTPITRTPYGDLILNPQHKNKTYLRGLLLPHSSSSGKAFEYGYNFAEGRTGRDRESLTSARNEAGYVAQIWEHALKKEQSEALKPEHLMTQGSLVARYTQLLREKFTVCADVNEAQRFVSREIITKVWSYMRTTDSKMYDPPAFYYHASNSSNDIKLIQDCFKRTPVLISEGLWNLLRHYKVCRSPDEERQKRFRTAKATTQEPTTFSKHMIRSLNACLVTHKSTAAISIAFVEDNDDLGIDVLYSNDDKRWNIHEKWLTYEGAHEHTLCDRPDSDLGQTSADPMSDGFYCDHAVISLFSLMIDQLPENNGRVSFPADIKHFLKSIATVRMPQMVREVEVCPNDHEGQLVVSWQSAERQIVAKNSHNKIHVKLHHEDTCSPFRDLFLYAKDLCDCPSQYVDLTCQSVVFTNLDACQEYFPMVARSHDKSFYGISPKPACPASHSNPLIRNGSLNDNAIISPSTTLQGGPVDAHSDMDPDTDSVVEKSPNPPSLPTPKTTTRTGFKVHVAQMGKSSKILPTNTNRKLAETWTLGEPVHIDSLGWSSGFPGNHDWFRTSNKLDEDVLIAKPQKDPNKDISSRTIWSFATPQRDDPRSRQKVPLMDVIEIPDDASSDLSDDSRSLIVTASRPRRKTIPASETRDSDAYMTGGLGKGDVPRAHKSLSKKRPTGKQAAGAKHATCEVDNESASPDSPSKRARHHGSMDKSPLFSPGF</sequence>
<feature type="compositionally biased region" description="Basic and acidic residues" evidence="1">
    <location>
        <begin position="841"/>
        <end position="850"/>
    </location>
</feature>
<evidence type="ECO:0000313" key="2">
    <source>
        <dbReference type="EMBL" id="OCL08624.1"/>
    </source>
</evidence>
<protein>
    <submittedName>
        <fullName evidence="2">Uncharacterized protein</fullName>
    </submittedName>
</protein>
<dbReference type="EMBL" id="KV749628">
    <property type="protein sequence ID" value="OCL08624.1"/>
    <property type="molecule type" value="Genomic_DNA"/>
</dbReference>
<name>A0A8E2JT69_9PEZI</name>
<dbReference type="OrthoDB" id="3759480at2759"/>
<keyword evidence="3" id="KW-1185">Reference proteome</keyword>
<accession>A0A8E2JT69</accession>
<proteinExistence type="predicted"/>
<dbReference type="Proteomes" id="UP000250140">
    <property type="component" value="Unassembled WGS sequence"/>
</dbReference>
<feature type="region of interest" description="Disordered" evidence="1">
    <location>
        <begin position="840"/>
        <end position="984"/>
    </location>
</feature>
<evidence type="ECO:0000256" key="1">
    <source>
        <dbReference type="SAM" id="MobiDB-lite"/>
    </source>
</evidence>